<protein>
    <submittedName>
        <fullName evidence="1">Uncharacterized protein</fullName>
    </submittedName>
</protein>
<dbReference type="RefSeq" id="WP_084089297.1">
    <property type="nucleotide sequence ID" value="NZ_FWXD01000004.1"/>
</dbReference>
<dbReference type="STRING" id="1121001.SAMN02745857_00841"/>
<proteinExistence type="predicted"/>
<dbReference type="AlphaFoldDB" id="A0A1W1X859"/>
<evidence type="ECO:0000313" key="1">
    <source>
        <dbReference type="EMBL" id="SMC20165.1"/>
    </source>
</evidence>
<name>A0A1W1X859_9NEIS</name>
<dbReference type="Proteomes" id="UP000192761">
    <property type="component" value="Unassembled WGS sequence"/>
</dbReference>
<gene>
    <name evidence="1" type="ORF">SAMN02745857_00841</name>
</gene>
<dbReference type="EMBL" id="FWXD01000004">
    <property type="protein sequence ID" value="SMC20165.1"/>
    <property type="molecule type" value="Genomic_DNA"/>
</dbReference>
<accession>A0A1W1X859</accession>
<keyword evidence="2" id="KW-1185">Reference proteome</keyword>
<evidence type="ECO:0000313" key="2">
    <source>
        <dbReference type="Proteomes" id="UP000192761"/>
    </source>
</evidence>
<sequence length="197" mass="22128">MEPVGIFAHVRLSPQAFDRFRAEHGAALIDDVRYIAANQRSYPDDVISPDGYYHNKGNALVVQYDATAQRLFYLYLLELRSLEAMLQVPSLAVLQRISAYKDLPGEDYAVFSASMPNLLYDARWAAYAITSAGWQPQDPATVPDAAMQALWDDAMRHFFDVCDRYYAEVGEGDWPNARLFLDPSLRAQLAEAGEVVA</sequence>
<organism evidence="1 2">
    <name type="scientific">Andreprevotia lacus DSM 23236</name>
    <dbReference type="NCBI Taxonomy" id="1121001"/>
    <lineage>
        <taxon>Bacteria</taxon>
        <taxon>Pseudomonadati</taxon>
        <taxon>Pseudomonadota</taxon>
        <taxon>Betaproteobacteria</taxon>
        <taxon>Neisseriales</taxon>
        <taxon>Chitinibacteraceae</taxon>
        <taxon>Andreprevotia</taxon>
    </lineage>
</organism>
<reference evidence="1 2" key="1">
    <citation type="submission" date="2017-04" db="EMBL/GenBank/DDBJ databases">
        <authorList>
            <person name="Afonso C.L."/>
            <person name="Miller P.J."/>
            <person name="Scott M.A."/>
            <person name="Spackman E."/>
            <person name="Goraichik I."/>
            <person name="Dimitrov K.M."/>
            <person name="Suarez D.L."/>
            <person name="Swayne D.E."/>
        </authorList>
    </citation>
    <scope>NUCLEOTIDE SEQUENCE [LARGE SCALE GENOMIC DNA]</scope>
    <source>
        <strain evidence="1 2">DSM 23236</strain>
    </source>
</reference>